<dbReference type="KEGG" id="llo:LLO_1887"/>
<evidence type="ECO:0000313" key="2">
    <source>
        <dbReference type="Proteomes" id="UP000001060"/>
    </source>
</evidence>
<dbReference type="Proteomes" id="UP000001060">
    <property type="component" value="Chromosome"/>
</dbReference>
<dbReference type="EMBL" id="FN650140">
    <property type="protein sequence ID" value="CBJ12265.1"/>
    <property type="molecule type" value="Genomic_DNA"/>
</dbReference>
<protein>
    <recommendedName>
        <fullName evidence="3">Dot/Icm T4SS effector</fullName>
    </recommendedName>
</protein>
<name>D3HTM3_LEGLN</name>
<accession>D3HTM3</accession>
<proteinExistence type="predicted"/>
<evidence type="ECO:0008006" key="3">
    <source>
        <dbReference type="Google" id="ProtNLM"/>
    </source>
</evidence>
<organism evidence="1 2">
    <name type="scientific">Legionella longbeachae serogroup 1 (strain NSW150)</name>
    <dbReference type="NCBI Taxonomy" id="661367"/>
    <lineage>
        <taxon>Bacteria</taxon>
        <taxon>Pseudomonadati</taxon>
        <taxon>Pseudomonadota</taxon>
        <taxon>Gammaproteobacteria</taxon>
        <taxon>Legionellales</taxon>
        <taxon>Legionellaceae</taxon>
        <taxon>Legionella</taxon>
    </lineage>
</organism>
<dbReference type="OrthoDB" id="5653025at2"/>
<dbReference type="eggNOG" id="ENOG502ZN61">
    <property type="taxonomic scope" value="Bacteria"/>
</dbReference>
<evidence type="ECO:0000313" key="1">
    <source>
        <dbReference type="EMBL" id="CBJ12265.1"/>
    </source>
</evidence>
<reference evidence="1 2" key="1">
    <citation type="journal article" date="2010" name="PLoS Genet.">
        <title>Analysis of the Legionella longbeachae genome and transcriptome uncovers unique strategies to cause Legionnaires' disease.</title>
        <authorList>
            <person name="Cazalet C."/>
            <person name="Gomez-Valero L."/>
            <person name="Rusniok C."/>
            <person name="Lomma M."/>
            <person name="Dervins-Ravault D."/>
            <person name="Newton H."/>
            <person name="Sansom F."/>
            <person name="Jarraud S."/>
            <person name="Zidane N."/>
            <person name="Ma L."/>
            <person name="Bouchier C."/>
            <person name="Etienne J."/>
            <person name="Hartland E."/>
            <person name="Buchrieser C."/>
        </authorList>
    </citation>
    <scope>NUCLEOTIDE SEQUENCE [LARGE SCALE GENOMIC DNA]</scope>
    <source>
        <strain evidence="1 2">NSW150</strain>
    </source>
</reference>
<gene>
    <name evidence="1" type="ordered locus">LLO_1887</name>
</gene>
<dbReference type="RefSeq" id="WP_003636919.1">
    <property type="nucleotide sequence ID" value="NC_013861.1"/>
</dbReference>
<sequence length="312" mass="36014">MFRQLYKLTALPHRNLFFARSVKTMTKNSGQLVRVNAIDHDGCFGLQHMEPSEIGKRHKPVIEYLNHQKENKKYAVDYVTSSSNRQSIRLDCLNSIYNQNNLAFPVAKVLAKSLGACFDPLLLADITANRKPGFTINCINQVAQEKKLNLLKSCVSNEIVDELLQKTHTEFTFSEDKINIIYPQMHRIALYHPQASIHFNVYDDLLKQVLVPLNHFYSSYPNLIPANVILNLYYFNTVNNDSPNHELNLPSLIHSIHGTGSIDSHYYHTVRKMGEIAKNEEGELSKYYMSQYITPELLQKDFNPKFPKETYF</sequence>
<keyword evidence="2" id="KW-1185">Reference proteome</keyword>
<dbReference type="HOGENOM" id="CLU_893683_0_0_6"/>
<dbReference type="AlphaFoldDB" id="D3HTM3"/>
<dbReference type="GeneID" id="40926107"/>